<protein>
    <recommendedName>
        <fullName evidence="12">Adenylate and Guanylate cyclase catalytic domain containing protein</fullName>
    </recommendedName>
</protein>
<feature type="domain" description="Guanylate cyclase" evidence="9">
    <location>
        <begin position="1077"/>
        <end position="1209"/>
    </location>
</feature>
<evidence type="ECO:0000256" key="4">
    <source>
        <dbReference type="ARBA" id="ARBA00022989"/>
    </source>
</evidence>
<reference evidence="10 11" key="1">
    <citation type="submission" date="2024-04" db="EMBL/GenBank/DDBJ databases">
        <title>Tritrichomonas musculus Genome.</title>
        <authorList>
            <person name="Alves-Ferreira E."/>
            <person name="Grigg M."/>
            <person name="Lorenzi H."/>
            <person name="Galac M."/>
        </authorList>
    </citation>
    <scope>NUCLEOTIDE SEQUENCE [LARGE SCALE GENOMIC DNA]</scope>
    <source>
        <strain evidence="10 11">EAF2021</strain>
    </source>
</reference>
<dbReference type="InterPro" id="IPR035965">
    <property type="entry name" value="PAS-like_dom_sf"/>
</dbReference>
<name>A0ABR2L0E9_9EUKA</name>
<sequence length="1258" mass="142767">MDLLNEAEQDETYINNLSYRKVTSILRYGFENGRAICHNWKLFDKALEKYPKDYIIILMYARYAAIYPGESNALHVILRILKIMKKNSIEIKHMLFQIQSLLLHRERGLSKVLKKTLSKISDKIKKCRGLMRYTWECVIRGNVIELESLSSQLKRTEESILREFHQLSLAYPNNPYVTYSFGSYLRDIMRDDKEADAKQKIFLLLRSGAWTRTERSYYFAIRQIKDLPTEDKHSSLVSFDKKLSTTSDSHSFASSTATIGGVGDFDDEEETIKTQRKYIETMVNSVRLPTTRYGPIVIIFAISILLPVIIIPELIVIYMGLLLNEKSLDIIRSSSLINLYMSHVAFHTLQYGLSVNGYTPTLKEKYDTIYGDDKVKDLFQNKTIKFQMDDDQLALLHVVEYLRIVVNNFNNLLPDFVKTGYFDEPLNSIFNNTMYSRNYNETNNYYVNYASLENVITYTEMTAVQIASKNDSSIFDILGFWQVVKNADIFYDQFDRFQLAMDKSFQNMLKGDSKSTQIMVLCSTIPGFVVSILLIISLIVKMEKEKRQLFSCFKALPKSAVSSIVQQLNAQSGKESQENEQQVVTANAQEENALRVLSTSVDKGLGWAGRSKNIIAILIIFSIASIIAIVLMSVIPVMFNNDLVCIVPLYHDIQMIHSLFMNSLLILNRNALANNNEEKNKLFPYEQYPDDYEFLLNVTDQLLDNIPRNSHILRFGSPETGSKGVSFVGDELINILINHDDLDTVIPLTDAVILGFSSYDIGLDFICRMMKVMVINLRSNIHYYYLSHQKLSLATIWLIESSYMDYVIPSFNALDSEAQRRCETNRSFKLLLPIIIITIIIVICGIILTPIFLNIGKIAQWTLKLLLFCDPNVVFQSKVILKILSNDFSQNDKEKNDEDSKANFYESIVSNLLDGVIFMSNDLIIRSANNSVKTVIGKDPNKIIGMSLKKLFVSPNGQEASLRSFYQAVDGMMNCMRSPSIETEVEVMKDNEPVTLLLSMTAISANGEVQIKPINSEGLAILVLSIKDMTSTVAARTLLQEENAKNENLLSMILPPIIVNKLQRGEQNICFSVQSASIVFMDIVSFTPWCGSNTAAYVMSTLNKLFLYFDTALKKLDKMTKIKCIGDCYMCAGGIFDEVNQPEGHARQAITFGLEAIKCVEQIDVELHESLRIRVGCNTGGPIVAGVLGIEKPTFDILGPDINLGAMMEHHGVPMNVHIPQHVYDLGMYKYFVVKERGDVDVKGKMYHTYVVTGYANT</sequence>
<dbReference type="PROSITE" id="PS50112">
    <property type="entry name" value="PAS"/>
    <property type="match status" value="1"/>
</dbReference>
<dbReference type="EMBL" id="JAPFFF010000002">
    <property type="protein sequence ID" value="KAK8896431.1"/>
    <property type="molecule type" value="Genomic_DNA"/>
</dbReference>
<feature type="transmembrane region" description="Helical" evidence="7">
    <location>
        <begin position="296"/>
        <end position="323"/>
    </location>
</feature>
<dbReference type="InterPro" id="IPR050401">
    <property type="entry name" value="Cyclic_nucleotide_synthase"/>
</dbReference>
<comment type="caution">
    <text evidence="10">The sequence shown here is derived from an EMBL/GenBank/DDBJ whole genome shotgun (WGS) entry which is preliminary data.</text>
</comment>
<evidence type="ECO:0000256" key="3">
    <source>
        <dbReference type="ARBA" id="ARBA00022741"/>
    </source>
</evidence>
<feature type="transmembrane region" description="Helical" evidence="7">
    <location>
        <begin position="614"/>
        <end position="635"/>
    </location>
</feature>
<dbReference type="SUPFAM" id="SSF55785">
    <property type="entry name" value="PYP-like sensor domain (PAS domain)"/>
    <property type="match status" value="1"/>
</dbReference>
<feature type="domain" description="PAS" evidence="8">
    <location>
        <begin position="901"/>
        <end position="972"/>
    </location>
</feature>
<dbReference type="InterPro" id="IPR000014">
    <property type="entry name" value="PAS"/>
</dbReference>
<dbReference type="Gene3D" id="3.30.450.20">
    <property type="entry name" value="PAS domain"/>
    <property type="match status" value="1"/>
</dbReference>
<dbReference type="InterPro" id="IPR029787">
    <property type="entry name" value="Nucleotide_cyclase"/>
</dbReference>
<evidence type="ECO:0000256" key="7">
    <source>
        <dbReference type="SAM" id="Phobius"/>
    </source>
</evidence>
<accession>A0ABR2L0E9</accession>
<dbReference type="PROSITE" id="PS50125">
    <property type="entry name" value="GUANYLATE_CYCLASE_2"/>
    <property type="match status" value="1"/>
</dbReference>
<keyword evidence="2 7" id="KW-0812">Transmembrane</keyword>
<keyword evidence="11" id="KW-1185">Reference proteome</keyword>
<dbReference type="Gene3D" id="3.30.70.1230">
    <property type="entry name" value="Nucleotide cyclase"/>
    <property type="match status" value="1"/>
</dbReference>
<dbReference type="SUPFAM" id="SSF55073">
    <property type="entry name" value="Nucleotide cyclase"/>
    <property type="match status" value="1"/>
</dbReference>
<comment type="subcellular location">
    <subcellularLocation>
        <location evidence="1">Membrane</location>
    </subcellularLocation>
</comment>
<keyword evidence="5 7" id="KW-0472">Membrane</keyword>
<dbReference type="Pfam" id="PF00211">
    <property type="entry name" value="Guanylate_cyc"/>
    <property type="match status" value="1"/>
</dbReference>
<organism evidence="10 11">
    <name type="scientific">Tritrichomonas musculus</name>
    <dbReference type="NCBI Taxonomy" id="1915356"/>
    <lineage>
        <taxon>Eukaryota</taxon>
        <taxon>Metamonada</taxon>
        <taxon>Parabasalia</taxon>
        <taxon>Tritrichomonadida</taxon>
        <taxon>Tritrichomonadidae</taxon>
        <taxon>Tritrichomonas</taxon>
    </lineage>
</organism>
<evidence type="ECO:0000256" key="1">
    <source>
        <dbReference type="ARBA" id="ARBA00004370"/>
    </source>
</evidence>
<evidence type="ECO:0008006" key="12">
    <source>
        <dbReference type="Google" id="ProtNLM"/>
    </source>
</evidence>
<keyword evidence="6" id="KW-0456">Lyase</keyword>
<dbReference type="SMART" id="SM00044">
    <property type="entry name" value="CYCc"/>
    <property type="match status" value="1"/>
</dbReference>
<evidence type="ECO:0000256" key="2">
    <source>
        <dbReference type="ARBA" id="ARBA00022692"/>
    </source>
</evidence>
<proteinExistence type="predicted"/>
<dbReference type="PANTHER" id="PTHR11920:SF335">
    <property type="entry name" value="GUANYLATE CYCLASE"/>
    <property type="match status" value="1"/>
</dbReference>
<evidence type="ECO:0000256" key="6">
    <source>
        <dbReference type="ARBA" id="ARBA00023239"/>
    </source>
</evidence>
<evidence type="ECO:0000259" key="9">
    <source>
        <dbReference type="PROSITE" id="PS50125"/>
    </source>
</evidence>
<dbReference type="PANTHER" id="PTHR11920">
    <property type="entry name" value="GUANYLYL CYCLASE"/>
    <property type="match status" value="1"/>
</dbReference>
<evidence type="ECO:0000259" key="8">
    <source>
        <dbReference type="PROSITE" id="PS50112"/>
    </source>
</evidence>
<feature type="transmembrane region" description="Helical" evidence="7">
    <location>
        <begin position="830"/>
        <end position="853"/>
    </location>
</feature>
<keyword evidence="3" id="KW-0547">Nucleotide-binding</keyword>
<dbReference type="Pfam" id="PF13426">
    <property type="entry name" value="PAS_9"/>
    <property type="match status" value="1"/>
</dbReference>
<dbReference type="CDD" id="cd07302">
    <property type="entry name" value="CHD"/>
    <property type="match status" value="1"/>
</dbReference>
<keyword evidence="4 7" id="KW-1133">Transmembrane helix</keyword>
<feature type="transmembrane region" description="Helical" evidence="7">
    <location>
        <begin position="655"/>
        <end position="672"/>
    </location>
</feature>
<feature type="transmembrane region" description="Helical" evidence="7">
    <location>
        <begin position="518"/>
        <end position="540"/>
    </location>
</feature>
<evidence type="ECO:0000313" key="11">
    <source>
        <dbReference type="Proteomes" id="UP001470230"/>
    </source>
</evidence>
<evidence type="ECO:0000256" key="5">
    <source>
        <dbReference type="ARBA" id="ARBA00023136"/>
    </source>
</evidence>
<evidence type="ECO:0000313" key="10">
    <source>
        <dbReference type="EMBL" id="KAK8896431.1"/>
    </source>
</evidence>
<dbReference type="InterPro" id="IPR001054">
    <property type="entry name" value="A/G_cyclase"/>
</dbReference>
<gene>
    <name evidence="10" type="ORF">M9Y10_014331</name>
</gene>
<dbReference type="Proteomes" id="UP001470230">
    <property type="component" value="Unassembled WGS sequence"/>
</dbReference>
<feature type="non-terminal residue" evidence="10">
    <location>
        <position position="1258"/>
    </location>
</feature>